<feature type="transmembrane region" description="Helical" evidence="6">
    <location>
        <begin position="40"/>
        <end position="63"/>
    </location>
</feature>
<keyword evidence="4 6" id="KW-0472">Membrane</keyword>
<comment type="caution">
    <text evidence="7">The sequence shown here is derived from an EMBL/GenBank/DDBJ whole genome shotgun (WGS) entry which is preliminary data.</text>
</comment>
<comment type="subcellular location">
    <subcellularLocation>
        <location evidence="1">Membrane</location>
    </subcellularLocation>
</comment>
<sequence>MSKKLDDELAEALNLGAHTDAPPVEKSTTRSTPKAASSRASLGLLAVLLVMGGAIVALFMVGFKEAAVYALPVDQLMSQKDKLAGRKVRVEGELVKGTLVKRDDPCEYRFTVHGPQSEMPVSYAQCVIPDTFRDVPGVQVTVEGTLNQAGTFDATLVMAKCTSKYDPETHEIQGAEAATAPGPLSQK</sequence>
<dbReference type="InterPro" id="IPR036127">
    <property type="entry name" value="CcmE-like_sf"/>
</dbReference>
<evidence type="ECO:0000256" key="4">
    <source>
        <dbReference type="ARBA" id="ARBA00023136"/>
    </source>
</evidence>
<dbReference type="GO" id="GO:0017004">
    <property type="term" value="P:cytochrome complex assembly"/>
    <property type="evidence" value="ECO:0007669"/>
    <property type="project" value="UniProtKB-KW"/>
</dbReference>
<evidence type="ECO:0000256" key="3">
    <source>
        <dbReference type="ARBA" id="ARBA00022748"/>
    </source>
</evidence>
<dbReference type="GO" id="GO:0017003">
    <property type="term" value="P:protein-heme linkage"/>
    <property type="evidence" value="ECO:0007669"/>
    <property type="project" value="InterPro"/>
</dbReference>
<dbReference type="InterPro" id="IPR004329">
    <property type="entry name" value="CcmE"/>
</dbReference>
<evidence type="ECO:0000313" key="7">
    <source>
        <dbReference type="EMBL" id="EYF02514.1"/>
    </source>
</evidence>
<keyword evidence="2" id="KW-0479">Metal-binding</keyword>
<evidence type="ECO:0000313" key="8">
    <source>
        <dbReference type="Proteomes" id="UP000019678"/>
    </source>
</evidence>
<evidence type="ECO:0000256" key="2">
    <source>
        <dbReference type="ARBA" id="ARBA00022617"/>
    </source>
</evidence>
<evidence type="ECO:0000256" key="6">
    <source>
        <dbReference type="SAM" id="Phobius"/>
    </source>
</evidence>
<dbReference type="eggNOG" id="COG2332">
    <property type="taxonomic scope" value="Bacteria"/>
</dbReference>
<name>A0A017SZW5_9BACT</name>
<evidence type="ECO:0000256" key="5">
    <source>
        <dbReference type="SAM" id="MobiDB-lite"/>
    </source>
</evidence>
<keyword evidence="2" id="KW-0408">Iron</keyword>
<protein>
    <submittedName>
        <fullName evidence="7">Cytochrome c-type biogenesis protein CcmE, heme chaperone</fullName>
    </submittedName>
</protein>
<keyword evidence="3" id="KW-0201">Cytochrome c-type biogenesis</keyword>
<accession>A0A017SZW5</accession>
<dbReference type="RefSeq" id="WP_044247319.1">
    <property type="nucleotide sequence ID" value="NZ_ASRX01000059.1"/>
</dbReference>
<dbReference type="SUPFAM" id="SSF82093">
    <property type="entry name" value="Heme chaperone CcmE"/>
    <property type="match status" value="1"/>
</dbReference>
<gene>
    <name evidence="7" type="ORF">CAP_6721</name>
</gene>
<dbReference type="GO" id="GO:0005886">
    <property type="term" value="C:plasma membrane"/>
    <property type="evidence" value="ECO:0007669"/>
    <property type="project" value="InterPro"/>
</dbReference>
<dbReference type="Proteomes" id="UP000019678">
    <property type="component" value="Unassembled WGS sequence"/>
</dbReference>
<organism evidence="7 8">
    <name type="scientific">Chondromyces apiculatus DSM 436</name>
    <dbReference type="NCBI Taxonomy" id="1192034"/>
    <lineage>
        <taxon>Bacteria</taxon>
        <taxon>Pseudomonadati</taxon>
        <taxon>Myxococcota</taxon>
        <taxon>Polyangia</taxon>
        <taxon>Polyangiales</taxon>
        <taxon>Polyangiaceae</taxon>
        <taxon>Chondromyces</taxon>
    </lineage>
</organism>
<evidence type="ECO:0000256" key="1">
    <source>
        <dbReference type="ARBA" id="ARBA00004370"/>
    </source>
</evidence>
<dbReference type="STRING" id="1192034.CAP_6721"/>
<dbReference type="Pfam" id="PF03100">
    <property type="entry name" value="CcmE"/>
    <property type="match status" value="1"/>
</dbReference>
<dbReference type="Gene3D" id="2.40.50.140">
    <property type="entry name" value="Nucleic acid-binding proteins"/>
    <property type="match status" value="1"/>
</dbReference>
<keyword evidence="8" id="KW-1185">Reference proteome</keyword>
<keyword evidence="6" id="KW-1133">Transmembrane helix</keyword>
<dbReference type="OrthoDB" id="5521305at2"/>
<keyword evidence="2" id="KW-0349">Heme</keyword>
<dbReference type="AlphaFoldDB" id="A0A017SZW5"/>
<dbReference type="InterPro" id="IPR012340">
    <property type="entry name" value="NA-bd_OB-fold"/>
</dbReference>
<proteinExistence type="predicted"/>
<dbReference type="EMBL" id="ASRX01000059">
    <property type="protein sequence ID" value="EYF02514.1"/>
    <property type="molecule type" value="Genomic_DNA"/>
</dbReference>
<dbReference type="GO" id="GO:0020037">
    <property type="term" value="F:heme binding"/>
    <property type="evidence" value="ECO:0007669"/>
    <property type="project" value="InterPro"/>
</dbReference>
<reference evidence="7 8" key="1">
    <citation type="submission" date="2013-05" db="EMBL/GenBank/DDBJ databases">
        <title>Genome assembly of Chondromyces apiculatus DSM 436.</title>
        <authorList>
            <person name="Sharma G."/>
            <person name="Khatri I."/>
            <person name="Kaur C."/>
            <person name="Mayilraj S."/>
            <person name="Subramanian S."/>
        </authorList>
    </citation>
    <scope>NUCLEOTIDE SEQUENCE [LARGE SCALE GENOMIC DNA]</scope>
    <source>
        <strain evidence="7 8">DSM 436</strain>
    </source>
</reference>
<feature type="region of interest" description="Disordered" evidence="5">
    <location>
        <begin position="16"/>
        <end position="35"/>
    </location>
</feature>
<keyword evidence="6" id="KW-0812">Transmembrane</keyword>